<proteinExistence type="predicted"/>
<reference evidence="1" key="1">
    <citation type="submission" date="2018-11" db="EMBL/GenBank/DDBJ databases">
        <authorList>
            <consortium name="Genoscope - CEA"/>
            <person name="William W."/>
        </authorList>
    </citation>
    <scope>NUCLEOTIDE SEQUENCE</scope>
</reference>
<name>A0A3P6FU07_BRAOL</name>
<evidence type="ECO:0000313" key="1">
    <source>
        <dbReference type="EMBL" id="VDD50471.1"/>
    </source>
</evidence>
<gene>
    <name evidence="1" type="ORF">BOLC1T02860H</name>
</gene>
<dbReference type="EMBL" id="LR031878">
    <property type="protein sequence ID" value="VDD50471.1"/>
    <property type="molecule type" value="Genomic_DNA"/>
</dbReference>
<sequence length="90" mass="10140">MKCCSSKMSSLDHKKAKLRFRLTPICHILSLVPSTDLISFMDLKARLCTGLLNQTIVRFSFLKIGSASMDMKNLKRSLTSRGIFTIMLVT</sequence>
<dbReference type="AlphaFoldDB" id="A0A3P6FU07"/>
<organism evidence="1">
    <name type="scientific">Brassica oleracea</name>
    <name type="common">Wild cabbage</name>
    <dbReference type="NCBI Taxonomy" id="3712"/>
    <lineage>
        <taxon>Eukaryota</taxon>
        <taxon>Viridiplantae</taxon>
        <taxon>Streptophyta</taxon>
        <taxon>Embryophyta</taxon>
        <taxon>Tracheophyta</taxon>
        <taxon>Spermatophyta</taxon>
        <taxon>Magnoliopsida</taxon>
        <taxon>eudicotyledons</taxon>
        <taxon>Gunneridae</taxon>
        <taxon>Pentapetalae</taxon>
        <taxon>rosids</taxon>
        <taxon>malvids</taxon>
        <taxon>Brassicales</taxon>
        <taxon>Brassicaceae</taxon>
        <taxon>Brassiceae</taxon>
        <taxon>Brassica</taxon>
    </lineage>
</organism>
<accession>A0A3P6FU07</accession>
<protein>
    <submittedName>
        <fullName evidence="1">Uncharacterized protein</fullName>
    </submittedName>
</protein>